<reference evidence="10" key="1">
    <citation type="journal article" date="2020" name="Stud. Mycol.">
        <title>101 Dothideomycetes genomes: a test case for predicting lifestyles and emergence of pathogens.</title>
        <authorList>
            <person name="Haridas S."/>
            <person name="Albert R."/>
            <person name="Binder M."/>
            <person name="Bloem J."/>
            <person name="Labutti K."/>
            <person name="Salamov A."/>
            <person name="Andreopoulos B."/>
            <person name="Baker S."/>
            <person name="Barry K."/>
            <person name="Bills G."/>
            <person name="Bluhm B."/>
            <person name="Cannon C."/>
            <person name="Castanera R."/>
            <person name="Culley D."/>
            <person name="Daum C."/>
            <person name="Ezra D."/>
            <person name="Gonzalez J."/>
            <person name="Henrissat B."/>
            <person name="Kuo A."/>
            <person name="Liang C."/>
            <person name="Lipzen A."/>
            <person name="Lutzoni F."/>
            <person name="Magnuson J."/>
            <person name="Mondo S."/>
            <person name="Nolan M."/>
            <person name="Ohm R."/>
            <person name="Pangilinan J."/>
            <person name="Park H.-J."/>
            <person name="Ramirez L."/>
            <person name="Alfaro M."/>
            <person name="Sun H."/>
            <person name="Tritt A."/>
            <person name="Yoshinaga Y."/>
            <person name="Zwiers L.-H."/>
            <person name="Turgeon B."/>
            <person name="Goodwin S."/>
            <person name="Spatafora J."/>
            <person name="Crous P."/>
            <person name="Grigoriev I."/>
        </authorList>
    </citation>
    <scope>NUCLEOTIDE SEQUENCE</scope>
    <source>
        <strain evidence="10">CBS 113389</strain>
    </source>
</reference>
<comment type="subcellular location">
    <subcellularLocation>
        <location evidence="1">Cell membrane</location>
        <topology evidence="1">Lipid-anchor</topology>
        <topology evidence="1">GPI-anchor</topology>
    </subcellularLocation>
</comment>
<dbReference type="PANTHER" id="PTHR34992">
    <property type="entry name" value="HYPHAL ANASTAMOSIS-7 PROTEIN"/>
    <property type="match status" value="1"/>
</dbReference>
<proteinExistence type="predicted"/>
<feature type="chain" id="PRO_5025502422" description="Copper acquisition factor BIM1-like domain-containing protein" evidence="8">
    <location>
        <begin position="20"/>
        <end position="243"/>
    </location>
</feature>
<evidence type="ECO:0000256" key="3">
    <source>
        <dbReference type="ARBA" id="ARBA00022622"/>
    </source>
</evidence>
<evidence type="ECO:0000313" key="10">
    <source>
        <dbReference type="EMBL" id="KAF2485082.1"/>
    </source>
</evidence>
<dbReference type="PANTHER" id="PTHR34992:SF10">
    <property type="entry name" value="COPPER ACQUISITION FACTOR BIM1-LIKE DOMAIN-CONTAINING PROTEIN"/>
    <property type="match status" value="1"/>
</dbReference>
<name>A0A6A6PYL5_9PEZI</name>
<dbReference type="CDD" id="cd21176">
    <property type="entry name" value="LPMO_auxiliary-like"/>
    <property type="match status" value="1"/>
</dbReference>
<evidence type="ECO:0000256" key="2">
    <source>
        <dbReference type="ARBA" id="ARBA00022475"/>
    </source>
</evidence>
<protein>
    <recommendedName>
        <fullName evidence="9">Copper acquisition factor BIM1-like domain-containing protein</fullName>
    </recommendedName>
</protein>
<dbReference type="InterPro" id="IPR046530">
    <property type="entry name" value="BIM1-like_dom"/>
</dbReference>
<gene>
    <name evidence="10" type="ORF">BDY17DRAFT_308538</name>
</gene>
<keyword evidence="11" id="KW-1185">Reference proteome</keyword>
<organism evidence="10 11">
    <name type="scientific">Neohortaea acidophila</name>
    <dbReference type="NCBI Taxonomy" id="245834"/>
    <lineage>
        <taxon>Eukaryota</taxon>
        <taxon>Fungi</taxon>
        <taxon>Dikarya</taxon>
        <taxon>Ascomycota</taxon>
        <taxon>Pezizomycotina</taxon>
        <taxon>Dothideomycetes</taxon>
        <taxon>Dothideomycetidae</taxon>
        <taxon>Mycosphaerellales</taxon>
        <taxon>Teratosphaeriaceae</taxon>
        <taxon>Neohortaea</taxon>
    </lineage>
</organism>
<dbReference type="AlphaFoldDB" id="A0A6A6PYL5"/>
<feature type="domain" description="Copper acquisition factor BIM1-like" evidence="9">
    <location>
        <begin position="19"/>
        <end position="201"/>
    </location>
</feature>
<keyword evidence="4 8" id="KW-0732">Signal</keyword>
<dbReference type="GO" id="GO:0098552">
    <property type="term" value="C:side of membrane"/>
    <property type="evidence" value="ECO:0007669"/>
    <property type="project" value="UniProtKB-KW"/>
</dbReference>
<sequence length="243" mass="26106">MHCFTRLLAILSWLALSAAHTQIVYPGERGDNLHTNGTLPQNNPNTIGVDISPDGSWEFPYGQQFIYPCGGMPQSRNRTVWPYLGGAISIQPGWFAGHKTAFFYINMGINAPGELAPPNMSHILVPPFQILGPSDSTYGGQFCLPQVPTPVNVTLAPGDNVTLQVIELTQFGASLYNCVDVTLVEPEQAIPVTPQNCFNSSDIGFELVFTSAALTSGAELRIPTPSVLSLSLVTFAALVMAVI</sequence>
<evidence type="ECO:0000259" key="9">
    <source>
        <dbReference type="Pfam" id="PF20238"/>
    </source>
</evidence>
<keyword evidence="2" id="KW-1003">Cell membrane</keyword>
<evidence type="ECO:0000256" key="1">
    <source>
        <dbReference type="ARBA" id="ARBA00004609"/>
    </source>
</evidence>
<evidence type="ECO:0000256" key="8">
    <source>
        <dbReference type="SAM" id="SignalP"/>
    </source>
</evidence>
<dbReference type="GeneID" id="54476223"/>
<feature type="signal peptide" evidence="8">
    <location>
        <begin position="1"/>
        <end position="19"/>
    </location>
</feature>
<dbReference type="InterPro" id="IPR046936">
    <property type="entry name" value="BIM1-like"/>
</dbReference>
<keyword evidence="3" id="KW-0336">GPI-anchor</keyword>
<dbReference type="Pfam" id="PF20238">
    <property type="entry name" value="BIM1-like_dom"/>
    <property type="match status" value="1"/>
</dbReference>
<dbReference type="Proteomes" id="UP000799767">
    <property type="component" value="Unassembled WGS sequence"/>
</dbReference>
<evidence type="ECO:0000256" key="6">
    <source>
        <dbReference type="ARBA" id="ARBA00023180"/>
    </source>
</evidence>
<evidence type="ECO:0000256" key="7">
    <source>
        <dbReference type="ARBA" id="ARBA00023288"/>
    </source>
</evidence>
<keyword evidence="5" id="KW-0472">Membrane</keyword>
<keyword evidence="6" id="KW-0325">Glycoprotein</keyword>
<dbReference type="OrthoDB" id="5329488at2759"/>
<dbReference type="GO" id="GO:0005886">
    <property type="term" value="C:plasma membrane"/>
    <property type="evidence" value="ECO:0007669"/>
    <property type="project" value="UniProtKB-SubCell"/>
</dbReference>
<evidence type="ECO:0000313" key="11">
    <source>
        <dbReference type="Proteomes" id="UP000799767"/>
    </source>
</evidence>
<dbReference type="EMBL" id="MU001633">
    <property type="protein sequence ID" value="KAF2485082.1"/>
    <property type="molecule type" value="Genomic_DNA"/>
</dbReference>
<evidence type="ECO:0000256" key="5">
    <source>
        <dbReference type="ARBA" id="ARBA00023136"/>
    </source>
</evidence>
<accession>A0A6A6PYL5</accession>
<dbReference type="RefSeq" id="XP_033591651.1">
    <property type="nucleotide sequence ID" value="XM_033735221.1"/>
</dbReference>
<keyword evidence="7" id="KW-0449">Lipoprotein</keyword>
<evidence type="ECO:0000256" key="4">
    <source>
        <dbReference type="ARBA" id="ARBA00022729"/>
    </source>
</evidence>